<evidence type="ECO:0000256" key="1">
    <source>
        <dbReference type="SAM" id="Phobius"/>
    </source>
</evidence>
<evidence type="ECO:0000313" key="3">
    <source>
        <dbReference type="Proteomes" id="UP000039660"/>
    </source>
</evidence>
<sequence>MKIAIGIISMFLGLLVLLQSCTVGTASHMLGEQAAADAGAVGMLVGALYFVGGAFSFGLPVVAMVVFAVASLLALAAGASGNFSDMTVWAVVALILAVGAFFAWRSARKAKVATNHA</sequence>
<protein>
    <recommendedName>
        <fullName evidence="4">Lipoprotein</fullName>
    </recommendedName>
</protein>
<keyword evidence="1" id="KW-0472">Membrane</keyword>
<reference evidence="2 3" key="1">
    <citation type="submission" date="2014-08" db="EMBL/GenBank/DDBJ databases">
        <authorList>
            <person name="Chen Y.-H."/>
        </authorList>
    </citation>
    <scope>NUCLEOTIDE SEQUENCE [LARGE SCALE GENOMIC DNA]</scope>
</reference>
<evidence type="ECO:0000313" key="2">
    <source>
        <dbReference type="EMBL" id="CDZ44270.1"/>
    </source>
</evidence>
<dbReference type="EMBL" id="CCRK01000001">
    <property type="protein sequence ID" value="CDZ44270.1"/>
    <property type="molecule type" value="Genomic_DNA"/>
</dbReference>
<organism evidence="2 3">
    <name type="scientific">Neorhizobium galegae bv. officinalis</name>
    <dbReference type="NCBI Taxonomy" id="323656"/>
    <lineage>
        <taxon>Bacteria</taxon>
        <taxon>Pseudomonadati</taxon>
        <taxon>Pseudomonadota</taxon>
        <taxon>Alphaproteobacteria</taxon>
        <taxon>Hyphomicrobiales</taxon>
        <taxon>Rhizobiaceae</taxon>
        <taxon>Rhizobium/Agrobacterium group</taxon>
        <taxon>Neorhizobium</taxon>
    </lineage>
</organism>
<keyword evidence="1" id="KW-1133">Transmembrane helix</keyword>
<feature type="transmembrane region" description="Helical" evidence="1">
    <location>
        <begin position="34"/>
        <end position="52"/>
    </location>
</feature>
<accession>A0A0T7GAH8</accession>
<dbReference type="RefSeq" id="WP_046630609.1">
    <property type="nucleotide sequence ID" value="NZ_CCRK01000001.1"/>
</dbReference>
<gene>
    <name evidence="2" type="ORF">NGAL_HAMBI1189_02650</name>
</gene>
<feature type="transmembrane region" description="Helical" evidence="1">
    <location>
        <begin position="86"/>
        <end position="104"/>
    </location>
</feature>
<dbReference type="PROSITE" id="PS51257">
    <property type="entry name" value="PROKAR_LIPOPROTEIN"/>
    <property type="match status" value="1"/>
</dbReference>
<feature type="transmembrane region" description="Helical" evidence="1">
    <location>
        <begin position="59"/>
        <end position="80"/>
    </location>
</feature>
<dbReference type="AlphaFoldDB" id="A0A0T7GAH8"/>
<dbReference type="Proteomes" id="UP000039660">
    <property type="component" value="Unassembled WGS sequence"/>
</dbReference>
<evidence type="ECO:0008006" key="4">
    <source>
        <dbReference type="Google" id="ProtNLM"/>
    </source>
</evidence>
<keyword evidence="1" id="KW-0812">Transmembrane</keyword>
<proteinExistence type="predicted"/>
<name>A0A0T7GAH8_NEOGA</name>